<organism evidence="1 2">
    <name type="scientific">Microlunatus panaciterrae</name>
    <dbReference type="NCBI Taxonomy" id="400768"/>
    <lineage>
        <taxon>Bacteria</taxon>
        <taxon>Bacillati</taxon>
        <taxon>Actinomycetota</taxon>
        <taxon>Actinomycetes</taxon>
        <taxon>Propionibacteriales</taxon>
        <taxon>Propionibacteriaceae</taxon>
        <taxon>Microlunatus</taxon>
    </lineage>
</organism>
<dbReference type="PANTHER" id="PTHR20883:SF48">
    <property type="entry name" value="ECTOINE DIOXYGENASE"/>
    <property type="match status" value="1"/>
</dbReference>
<keyword evidence="1" id="KW-0560">Oxidoreductase</keyword>
<dbReference type="SUPFAM" id="SSF51197">
    <property type="entry name" value="Clavaminate synthase-like"/>
    <property type="match status" value="1"/>
</dbReference>
<sequence length="271" mass="29884">MTNIVVESETSLAAEYAANGVVQVRSLLNPDEVAEIREAFTDQVERDRSIGHDDHVPDDDVLARYPRLVHPHRHADLRVGQLARRWMLDARIISRVADMIGPPLAAQSMFYFKPPSARGQALHQDNLFLQAHPETCIAAWVAIDDCDGDNGGLIVVPGSHRYELACPGEADVAESFANQEVKVPDHMERVQTEMKAGDVLFFHGSTVHGSRANRTADRFRRSLIFHYVPQSSVEIAQFYNPLLTPAGDEVMVTEATDGGACGDGWNPVGPH</sequence>
<dbReference type="Gene3D" id="2.60.120.620">
    <property type="entry name" value="q2cbj1_9rhob like domain"/>
    <property type="match status" value="1"/>
</dbReference>
<name>A0ABS2RIB1_9ACTN</name>
<dbReference type="Proteomes" id="UP000704762">
    <property type="component" value="Unassembled WGS sequence"/>
</dbReference>
<dbReference type="GO" id="GO:0051213">
    <property type="term" value="F:dioxygenase activity"/>
    <property type="evidence" value="ECO:0007669"/>
    <property type="project" value="UniProtKB-KW"/>
</dbReference>
<evidence type="ECO:0000313" key="2">
    <source>
        <dbReference type="Proteomes" id="UP000704762"/>
    </source>
</evidence>
<comment type="caution">
    <text evidence="1">The sequence shown here is derived from an EMBL/GenBank/DDBJ whole genome shotgun (WGS) entry which is preliminary data.</text>
</comment>
<gene>
    <name evidence="1" type="ORF">JOE57_001344</name>
</gene>
<accession>A0ABS2RIB1</accession>
<evidence type="ECO:0000313" key="1">
    <source>
        <dbReference type="EMBL" id="MBM7798423.1"/>
    </source>
</evidence>
<dbReference type="InterPro" id="IPR008775">
    <property type="entry name" value="Phytyl_CoA_dOase-like"/>
</dbReference>
<dbReference type="PANTHER" id="PTHR20883">
    <property type="entry name" value="PHYTANOYL-COA DIOXYGENASE DOMAIN CONTAINING 1"/>
    <property type="match status" value="1"/>
</dbReference>
<reference evidence="1 2" key="1">
    <citation type="submission" date="2021-01" db="EMBL/GenBank/DDBJ databases">
        <title>Sequencing the genomes of 1000 actinobacteria strains.</title>
        <authorList>
            <person name="Klenk H.-P."/>
        </authorList>
    </citation>
    <scope>NUCLEOTIDE SEQUENCE [LARGE SCALE GENOMIC DNA]</scope>
    <source>
        <strain evidence="1 2">DSM 18662</strain>
    </source>
</reference>
<dbReference type="RefSeq" id="WP_204916964.1">
    <property type="nucleotide sequence ID" value="NZ_JAFBCF010000001.1"/>
</dbReference>
<keyword evidence="2" id="KW-1185">Reference proteome</keyword>
<dbReference type="Pfam" id="PF05721">
    <property type="entry name" value="PhyH"/>
    <property type="match status" value="1"/>
</dbReference>
<protein>
    <submittedName>
        <fullName evidence="1">Ectoine hydroxylase-related dioxygenase (Phytanoyl-CoA dioxygenase family)</fullName>
    </submittedName>
</protein>
<dbReference type="EMBL" id="JAFBCF010000001">
    <property type="protein sequence ID" value="MBM7798423.1"/>
    <property type="molecule type" value="Genomic_DNA"/>
</dbReference>
<keyword evidence="1" id="KW-0223">Dioxygenase</keyword>
<proteinExistence type="predicted"/>